<feature type="domain" description="DUF4350" evidence="2">
    <location>
        <begin position="54"/>
        <end position="232"/>
    </location>
</feature>
<sequence length="264" mass="29303">MELRRFLVILTIALVIILAVVVWFLPTNEDFRADNPFWNGTKDISSSYPASPLASLSDLPPLPSGSTLILIPYLDFTPAELEQLHTFVTQGGTLVLADDYGFGNQILEYLGLKARFSGQVLLDPMSNYKNKWFPRISHIRPSSLTTNTESLILNHATCLTDVETGDALALSSVFSFLDLNGNEEWDEDEPTGPLPVISHHSLGSGQLILVSDPSIFINSMETIESNYDFVQNIAAITTFRLLVDQSHLPPSNLHQTKNLLAYIR</sequence>
<accession>X1HQ90</accession>
<reference evidence="3" key="1">
    <citation type="journal article" date="2014" name="Front. Microbiol.">
        <title>High frequency of phylogenetically diverse reductive dehalogenase-homologous genes in deep subseafloor sedimentary metagenomes.</title>
        <authorList>
            <person name="Kawai M."/>
            <person name="Futagami T."/>
            <person name="Toyoda A."/>
            <person name="Takaki Y."/>
            <person name="Nishi S."/>
            <person name="Hori S."/>
            <person name="Arai W."/>
            <person name="Tsubouchi T."/>
            <person name="Morono Y."/>
            <person name="Uchiyama I."/>
            <person name="Ito T."/>
            <person name="Fujiyama A."/>
            <person name="Inagaki F."/>
            <person name="Takami H."/>
        </authorList>
    </citation>
    <scope>NUCLEOTIDE SEQUENCE</scope>
    <source>
        <strain evidence="3">Expedition CK06-06</strain>
    </source>
</reference>
<evidence type="ECO:0000256" key="1">
    <source>
        <dbReference type="SAM" id="Phobius"/>
    </source>
</evidence>
<feature type="non-terminal residue" evidence="3">
    <location>
        <position position="264"/>
    </location>
</feature>
<proteinExistence type="predicted"/>
<dbReference type="EMBL" id="BARU01029845">
    <property type="protein sequence ID" value="GAH71647.1"/>
    <property type="molecule type" value="Genomic_DNA"/>
</dbReference>
<evidence type="ECO:0000259" key="2">
    <source>
        <dbReference type="Pfam" id="PF14258"/>
    </source>
</evidence>
<name>X1HQ90_9ZZZZ</name>
<keyword evidence="1" id="KW-0472">Membrane</keyword>
<evidence type="ECO:0000313" key="3">
    <source>
        <dbReference type="EMBL" id="GAH71647.1"/>
    </source>
</evidence>
<dbReference type="InterPro" id="IPR025646">
    <property type="entry name" value="DUF4350"/>
</dbReference>
<dbReference type="Pfam" id="PF14258">
    <property type="entry name" value="DUF4350"/>
    <property type="match status" value="1"/>
</dbReference>
<comment type="caution">
    <text evidence="3">The sequence shown here is derived from an EMBL/GenBank/DDBJ whole genome shotgun (WGS) entry which is preliminary data.</text>
</comment>
<protein>
    <recommendedName>
        <fullName evidence="2">DUF4350 domain-containing protein</fullName>
    </recommendedName>
</protein>
<organism evidence="3">
    <name type="scientific">marine sediment metagenome</name>
    <dbReference type="NCBI Taxonomy" id="412755"/>
    <lineage>
        <taxon>unclassified sequences</taxon>
        <taxon>metagenomes</taxon>
        <taxon>ecological metagenomes</taxon>
    </lineage>
</organism>
<feature type="transmembrane region" description="Helical" evidence="1">
    <location>
        <begin position="7"/>
        <end position="25"/>
    </location>
</feature>
<gene>
    <name evidence="3" type="ORF">S03H2_47426</name>
</gene>
<dbReference type="AlphaFoldDB" id="X1HQ90"/>
<keyword evidence="1" id="KW-1133">Transmembrane helix</keyword>
<keyword evidence="1" id="KW-0812">Transmembrane</keyword>